<dbReference type="Proteomes" id="UP000264820">
    <property type="component" value="Unplaced"/>
</dbReference>
<dbReference type="GO" id="GO:0106005">
    <property type="term" value="P:RNA 5'-cap (guanine-N7)-methylation"/>
    <property type="evidence" value="ECO:0007669"/>
    <property type="project" value="InterPro"/>
</dbReference>
<reference evidence="2" key="2">
    <citation type="submission" date="2025-09" db="UniProtKB">
        <authorList>
            <consortium name="Ensembl"/>
        </authorList>
    </citation>
    <scope>IDENTIFICATION</scope>
</reference>
<dbReference type="STRING" id="109280.ENSHCOP00000016893"/>
<accession>A0A3Q2YHB9</accession>
<dbReference type="InterPro" id="IPR028271">
    <property type="entry name" value="RAMAC"/>
</dbReference>
<keyword evidence="3" id="KW-1185">Reference proteome</keyword>
<dbReference type="GO" id="GO:0031533">
    <property type="term" value="C:mRNA capping enzyme complex"/>
    <property type="evidence" value="ECO:0007669"/>
    <property type="project" value="InterPro"/>
</dbReference>
<dbReference type="AlphaFoldDB" id="A0A3Q2YHB9"/>
<feature type="compositionally biased region" description="Gly residues" evidence="1">
    <location>
        <begin position="46"/>
        <end position="57"/>
    </location>
</feature>
<feature type="region of interest" description="Disordered" evidence="1">
    <location>
        <begin position="1"/>
        <end position="57"/>
    </location>
</feature>
<dbReference type="GO" id="GO:0003723">
    <property type="term" value="F:RNA binding"/>
    <property type="evidence" value="ECO:0007669"/>
    <property type="project" value="InterPro"/>
</dbReference>
<dbReference type="Ensembl" id="ENSHCOT00000025125.1">
    <property type="protein sequence ID" value="ENSHCOP00000016893.1"/>
    <property type="gene ID" value="ENSHCOG00000020696.1"/>
</dbReference>
<name>A0A3Q2YHB9_HIPCM</name>
<organism evidence="2 3">
    <name type="scientific">Hippocampus comes</name>
    <name type="common">Tiger tail seahorse</name>
    <dbReference type="NCBI Taxonomy" id="109280"/>
    <lineage>
        <taxon>Eukaryota</taxon>
        <taxon>Metazoa</taxon>
        <taxon>Chordata</taxon>
        <taxon>Craniata</taxon>
        <taxon>Vertebrata</taxon>
        <taxon>Euteleostomi</taxon>
        <taxon>Actinopterygii</taxon>
        <taxon>Neopterygii</taxon>
        <taxon>Teleostei</taxon>
        <taxon>Neoteleostei</taxon>
        <taxon>Acanthomorphata</taxon>
        <taxon>Syngnathiaria</taxon>
        <taxon>Syngnathiformes</taxon>
        <taxon>Syngnathoidei</taxon>
        <taxon>Syngnathidae</taxon>
        <taxon>Hippocampus</taxon>
    </lineage>
</organism>
<dbReference type="Pfam" id="PF15320">
    <property type="entry name" value="RAM"/>
    <property type="match status" value="1"/>
</dbReference>
<evidence type="ECO:0000256" key="1">
    <source>
        <dbReference type="SAM" id="MobiDB-lite"/>
    </source>
</evidence>
<feature type="compositionally biased region" description="Basic and acidic residues" evidence="1">
    <location>
        <begin position="1"/>
        <end position="15"/>
    </location>
</feature>
<sequence length="57" mass="6440">MCETTKKQKSSEEVFTHMFSSEDQEHQQDVNRPADLPPITEDCRGHGGGNHQGGDRR</sequence>
<evidence type="ECO:0000313" key="2">
    <source>
        <dbReference type="Ensembl" id="ENSHCOP00000016893.1"/>
    </source>
</evidence>
<dbReference type="OMA" id="WHIHALH"/>
<protein>
    <submittedName>
        <fullName evidence="2">Uncharacterized protein</fullName>
    </submittedName>
</protein>
<reference evidence="2" key="1">
    <citation type="submission" date="2025-08" db="UniProtKB">
        <authorList>
            <consortium name="Ensembl"/>
        </authorList>
    </citation>
    <scope>IDENTIFICATION</scope>
</reference>
<evidence type="ECO:0000313" key="3">
    <source>
        <dbReference type="Proteomes" id="UP000264820"/>
    </source>
</evidence>
<proteinExistence type="predicted"/>